<dbReference type="GO" id="GO:0035025">
    <property type="term" value="P:positive regulation of Rho protein signal transduction"/>
    <property type="evidence" value="ECO:0007669"/>
    <property type="project" value="TreeGrafter"/>
</dbReference>
<dbReference type="PANTHER" id="PTHR24232:SF90">
    <property type="entry name" value="LYSOPHOSPHATIDIC ACID RECEPTOR 5B"/>
    <property type="match status" value="1"/>
</dbReference>
<feature type="transmembrane region" description="Helical" evidence="9">
    <location>
        <begin position="176"/>
        <end position="195"/>
    </location>
</feature>
<protein>
    <submittedName>
        <fullName evidence="11">Lysophosphatidic acid receptor 5b</fullName>
    </submittedName>
</protein>
<proteinExistence type="predicted"/>
<dbReference type="InterPro" id="IPR000276">
    <property type="entry name" value="GPCR_Rhodpsn"/>
</dbReference>
<evidence type="ECO:0000256" key="3">
    <source>
        <dbReference type="ARBA" id="ARBA00022989"/>
    </source>
</evidence>
<name>A0A8C9RBJ4_SCLFO</name>
<dbReference type="GO" id="GO:0070915">
    <property type="term" value="F:lysophosphatidic acid receptor activity"/>
    <property type="evidence" value="ECO:0007669"/>
    <property type="project" value="TreeGrafter"/>
</dbReference>
<keyword evidence="8" id="KW-0807">Transducer</keyword>
<keyword evidence="7" id="KW-0325">Glycoprotein</keyword>
<dbReference type="PRINTS" id="PR00237">
    <property type="entry name" value="GPCRRHODOPSN"/>
</dbReference>
<evidence type="ECO:0000256" key="1">
    <source>
        <dbReference type="ARBA" id="ARBA00004141"/>
    </source>
</evidence>
<accession>A0A8C9RBJ4</accession>
<keyword evidence="6" id="KW-0675">Receptor</keyword>
<dbReference type="Pfam" id="PF00001">
    <property type="entry name" value="7tm_1"/>
    <property type="match status" value="1"/>
</dbReference>
<keyword evidence="4" id="KW-0297">G-protein coupled receptor</keyword>
<dbReference type="PROSITE" id="PS50262">
    <property type="entry name" value="G_PROTEIN_RECEP_F1_2"/>
    <property type="match status" value="1"/>
</dbReference>
<feature type="transmembrane region" description="Helical" evidence="9">
    <location>
        <begin position="309"/>
        <end position="328"/>
    </location>
</feature>
<reference evidence="11 12" key="1">
    <citation type="submission" date="2019-04" db="EMBL/GenBank/DDBJ databases">
        <authorList>
            <consortium name="Wellcome Sanger Institute Data Sharing"/>
        </authorList>
    </citation>
    <scope>NUCLEOTIDE SEQUENCE [LARGE SCALE GENOMIC DNA]</scope>
</reference>
<keyword evidence="2 9" id="KW-0812">Transmembrane</keyword>
<dbReference type="OrthoDB" id="5950040at2759"/>
<dbReference type="GO" id="GO:0007200">
    <property type="term" value="P:phospholipase C-activating G protein-coupled receptor signaling pathway"/>
    <property type="evidence" value="ECO:0007669"/>
    <property type="project" value="TreeGrafter"/>
</dbReference>
<feature type="transmembrane region" description="Helical" evidence="9">
    <location>
        <begin position="127"/>
        <end position="155"/>
    </location>
</feature>
<evidence type="ECO:0000313" key="12">
    <source>
        <dbReference type="Proteomes" id="UP000694397"/>
    </source>
</evidence>
<dbReference type="GeneTree" id="ENSGT00950000183136"/>
<evidence type="ECO:0000256" key="5">
    <source>
        <dbReference type="ARBA" id="ARBA00023136"/>
    </source>
</evidence>
<evidence type="ECO:0000256" key="4">
    <source>
        <dbReference type="ARBA" id="ARBA00023040"/>
    </source>
</evidence>
<dbReference type="PANTHER" id="PTHR24232">
    <property type="entry name" value="G-PROTEIN COUPLED RECEPTOR"/>
    <property type="match status" value="1"/>
</dbReference>
<comment type="subcellular location">
    <subcellularLocation>
        <location evidence="1">Membrane</location>
        <topology evidence="1">Multi-pass membrane protein</topology>
    </subcellularLocation>
</comment>
<dbReference type="PRINTS" id="PR01157">
    <property type="entry name" value="P2YPURNOCPTR"/>
</dbReference>
<dbReference type="InterPro" id="IPR017452">
    <property type="entry name" value="GPCR_Rhodpsn_7TM"/>
</dbReference>
<evidence type="ECO:0000256" key="9">
    <source>
        <dbReference type="SAM" id="Phobius"/>
    </source>
</evidence>
<reference evidence="11" key="3">
    <citation type="submission" date="2025-09" db="UniProtKB">
        <authorList>
            <consortium name="Ensembl"/>
        </authorList>
    </citation>
    <scope>IDENTIFICATION</scope>
</reference>
<evidence type="ECO:0000256" key="7">
    <source>
        <dbReference type="ARBA" id="ARBA00023180"/>
    </source>
</evidence>
<feature type="domain" description="G-protein coupled receptors family 1 profile" evidence="10">
    <location>
        <begin position="77"/>
        <end position="324"/>
    </location>
</feature>
<feature type="transmembrane region" description="Helical" evidence="9">
    <location>
        <begin position="98"/>
        <end position="121"/>
    </location>
</feature>
<evidence type="ECO:0000256" key="6">
    <source>
        <dbReference type="ARBA" id="ARBA00023170"/>
    </source>
</evidence>
<dbReference type="Gene3D" id="1.20.1070.10">
    <property type="entry name" value="Rhodopsin 7-helix transmembrane proteins"/>
    <property type="match status" value="1"/>
</dbReference>
<dbReference type="SUPFAM" id="SSF81321">
    <property type="entry name" value="Family A G protein-coupled receptor-like"/>
    <property type="match status" value="1"/>
</dbReference>
<sequence length="335" mass="37846">MISLTRRFTSCKCRKLCAIAIFVSFMRCIHTFCLCGSDSVFGEEQAAITCKMSPAAKETDTPIAVIYSLALLVGLPLNVLSLWVLVRRHGLRSANTVIMTHLAVSDLLLILTLPLRIYYYVSSSWPFGAVLCKVAILVFRTNILSSSFFITFISVDRMLAVSYPLRSRTLRTPRTSWIACVAVWLLAVIYCLPEINCKQGKDSTKCFRLLNSNSTNSSSGKDTIGSPPVYVYILVICLVLLFVINLTSTATVIRTLCRRKNDLMGHNIRKVFLLFTMNLLMFSFFFLPFIIVTLLSWQDKIDLQVVEVIIAHASLNCCLDPIVYYFSFDAFWKKN</sequence>
<evidence type="ECO:0000256" key="8">
    <source>
        <dbReference type="ARBA" id="ARBA00023224"/>
    </source>
</evidence>
<feature type="transmembrane region" description="Helical" evidence="9">
    <location>
        <begin position="271"/>
        <end position="297"/>
    </location>
</feature>
<organism evidence="11 12">
    <name type="scientific">Scleropages formosus</name>
    <name type="common">Asian bonytongue</name>
    <name type="synonym">Osteoglossum formosum</name>
    <dbReference type="NCBI Taxonomy" id="113540"/>
    <lineage>
        <taxon>Eukaryota</taxon>
        <taxon>Metazoa</taxon>
        <taxon>Chordata</taxon>
        <taxon>Craniata</taxon>
        <taxon>Vertebrata</taxon>
        <taxon>Euteleostomi</taxon>
        <taxon>Actinopterygii</taxon>
        <taxon>Neopterygii</taxon>
        <taxon>Teleostei</taxon>
        <taxon>Osteoglossocephala</taxon>
        <taxon>Osteoglossomorpha</taxon>
        <taxon>Osteoglossiformes</taxon>
        <taxon>Osteoglossidae</taxon>
        <taxon>Scleropages</taxon>
    </lineage>
</organism>
<gene>
    <name evidence="11" type="primary">LOC108935105</name>
</gene>
<reference evidence="11" key="2">
    <citation type="submission" date="2025-08" db="UniProtKB">
        <authorList>
            <consortium name="Ensembl"/>
        </authorList>
    </citation>
    <scope>IDENTIFICATION</scope>
</reference>
<evidence type="ECO:0000259" key="10">
    <source>
        <dbReference type="PROSITE" id="PS50262"/>
    </source>
</evidence>
<dbReference type="CDD" id="cd14982">
    <property type="entry name" value="7tmA_purinoceptor-like"/>
    <property type="match status" value="1"/>
</dbReference>
<dbReference type="Proteomes" id="UP000694397">
    <property type="component" value="Chromosome 3"/>
</dbReference>
<evidence type="ECO:0000256" key="2">
    <source>
        <dbReference type="ARBA" id="ARBA00022692"/>
    </source>
</evidence>
<feature type="transmembrane region" description="Helical" evidence="9">
    <location>
        <begin position="66"/>
        <end position="86"/>
    </location>
</feature>
<evidence type="ECO:0000313" key="11">
    <source>
        <dbReference type="Ensembl" id="ENSSFOP00015010492.2"/>
    </source>
</evidence>
<dbReference type="GO" id="GO:0005886">
    <property type="term" value="C:plasma membrane"/>
    <property type="evidence" value="ECO:0007669"/>
    <property type="project" value="TreeGrafter"/>
</dbReference>
<feature type="transmembrane region" description="Helical" evidence="9">
    <location>
        <begin position="229"/>
        <end position="250"/>
    </location>
</feature>
<keyword evidence="12" id="KW-1185">Reference proteome</keyword>
<dbReference type="Ensembl" id="ENSSFOT00015010634.2">
    <property type="protein sequence ID" value="ENSSFOP00015010492.2"/>
    <property type="gene ID" value="ENSSFOG00015006825.2"/>
</dbReference>
<keyword evidence="5 9" id="KW-0472">Membrane</keyword>
<dbReference type="AlphaFoldDB" id="A0A8C9RBJ4"/>
<keyword evidence="3 9" id="KW-1133">Transmembrane helix</keyword>